<dbReference type="InterPro" id="IPR046939">
    <property type="entry name" value="TPPII_C_sf"/>
</dbReference>
<dbReference type="GO" id="GO:0005829">
    <property type="term" value="C:cytosol"/>
    <property type="evidence" value="ECO:0007669"/>
    <property type="project" value="TreeGrafter"/>
</dbReference>
<dbReference type="PROSITE" id="PS51892">
    <property type="entry name" value="SUBTILASE"/>
    <property type="match status" value="1"/>
</dbReference>
<comment type="similarity">
    <text evidence="2 8">Belongs to the peptidase S8 family.</text>
</comment>
<keyword evidence="9" id="KW-0175">Coiled coil</keyword>
<dbReference type="EMBL" id="SJPG01000001">
    <property type="protein sequence ID" value="TWT62589.1"/>
    <property type="molecule type" value="Genomic_DNA"/>
</dbReference>
<feature type="region of interest" description="Disordered" evidence="10">
    <location>
        <begin position="46"/>
        <end position="69"/>
    </location>
</feature>
<dbReference type="InterPro" id="IPR048384">
    <property type="entry name" value="TPPII_GBD"/>
</dbReference>
<evidence type="ECO:0000256" key="9">
    <source>
        <dbReference type="SAM" id="Coils"/>
    </source>
</evidence>
<dbReference type="InterPro" id="IPR015500">
    <property type="entry name" value="Peptidase_S8_subtilisin-rel"/>
</dbReference>
<proteinExistence type="inferred from homology"/>
<dbReference type="InterPro" id="IPR050131">
    <property type="entry name" value="Peptidase_S8_subtilisin-like"/>
</dbReference>
<comment type="caution">
    <text evidence="15">The sequence shown here is derived from an EMBL/GenBank/DDBJ whole genome shotgun (WGS) entry which is preliminary data.</text>
</comment>
<feature type="compositionally biased region" description="Polar residues" evidence="10">
    <location>
        <begin position="49"/>
        <end position="61"/>
    </location>
</feature>
<dbReference type="Pfam" id="PF00082">
    <property type="entry name" value="Peptidase_S8"/>
    <property type="match status" value="1"/>
</dbReference>
<dbReference type="Pfam" id="PF21316">
    <property type="entry name" value="TPPII_GBD"/>
    <property type="match status" value="1"/>
</dbReference>
<dbReference type="Gene3D" id="1.25.40.710">
    <property type="match status" value="1"/>
</dbReference>
<protein>
    <recommendedName>
        <fullName evidence="3">tripeptidyl-peptidase II</fullName>
        <ecNumber evidence="3">3.4.14.10</ecNumber>
    </recommendedName>
</protein>
<dbReference type="CDD" id="cd04857">
    <property type="entry name" value="Peptidases_S8_Tripeptidyl_Aminopeptidase_II"/>
    <property type="match status" value="1"/>
</dbReference>
<evidence type="ECO:0000256" key="7">
    <source>
        <dbReference type="ARBA" id="ARBA00022825"/>
    </source>
</evidence>
<evidence type="ECO:0000256" key="1">
    <source>
        <dbReference type="ARBA" id="ARBA00001910"/>
    </source>
</evidence>
<evidence type="ECO:0000256" key="5">
    <source>
        <dbReference type="ARBA" id="ARBA00022670"/>
    </source>
</evidence>
<dbReference type="GO" id="GO:0006508">
    <property type="term" value="P:proteolysis"/>
    <property type="evidence" value="ECO:0007669"/>
    <property type="project" value="UniProtKB-KW"/>
</dbReference>
<feature type="coiled-coil region" evidence="9">
    <location>
        <begin position="1112"/>
        <end position="1139"/>
    </location>
</feature>
<feature type="active site" description="Charge relay system" evidence="8">
    <location>
        <position position="500"/>
    </location>
</feature>
<dbReference type="PRINTS" id="PR00723">
    <property type="entry name" value="SUBTILISIN"/>
</dbReference>
<feature type="active site" description="Charge relay system" evidence="8">
    <location>
        <position position="96"/>
    </location>
</feature>
<dbReference type="Proteomes" id="UP000316095">
    <property type="component" value="Unassembled WGS sequence"/>
</dbReference>
<feature type="domain" description="Peptidase S8/S53" evidence="11">
    <location>
        <begin position="87"/>
        <end position="543"/>
    </location>
</feature>
<dbReference type="Pfam" id="PF21223">
    <property type="entry name" value="TPPII_Ig-like-1"/>
    <property type="match status" value="1"/>
</dbReference>
<evidence type="ECO:0000256" key="6">
    <source>
        <dbReference type="ARBA" id="ARBA00022801"/>
    </source>
</evidence>
<dbReference type="EC" id="3.4.14.10" evidence="3"/>
<dbReference type="InterPro" id="IPR036852">
    <property type="entry name" value="Peptidase_S8/S53_dom_sf"/>
</dbReference>
<dbReference type="InterPro" id="IPR046940">
    <property type="entry name" value="TPPII_Ig-like_sf"/>
</dbReference>
<dbReference type="SUPFAM" id="SSF52743">
    <property type="entry name" value="Subtilisin-like"/>
    <property type="match status" value="1"/>
</dbReference>
<dbReference type="InterPro" id="IPR034051">
    <property type="entry name" value="TPP_II_domain"/>
</dbReference>
<evidence type="ECO:0000259" key="14">
    <source>
        <dbReference type="Pfam" id="PF21316"/>
    </source>
</evidence>
<keyword evidence="5 8" id="KW-0645">Protease</keyword>
<accession>A0A5C5XIS6</accession>
<evidence type="ECO:0000313" key="15">
    <source>
        <dbReference type="EMBL" id="TWT62589.1"/>
    </source>
</evidence>
<evidence type="ECO:0000256" key="2">
    <source>
        <dbReference type="ARBA" id="ARBA00011073"/>
    </source>
</evidence>
<evidence type="ECO:0000313" key="16">
    <source>
        <dbReference type="Proteomes" id="UP000316095"/>
    </source>
</evidence>
<dbReference type="GO" id="GO:0004252">
    <property type="term" value="F:serine-type endopeptidase activity"/>
    <property type="evidence" value="ECO:0007669"/>
    <property type="project" value="UniProtKB-UniRule"/>
</dbReference>
<feature type="domain" description="Tripeptidyl-peptidase II galactose-binding" evidence="14">
    <location>
        <begin position="710"/>
        <end position="798"/>
    </location>
</feature>
<keyword evidence="6 8" id="KW-0378">Hydrolase</keyword>
<reference evidence="15 16" key="1">
    <citation type="submission" date="2019-02" db="EMBL/GenBank/DDBJ databases">
        <title>Deep-cultivation of Planctomycetes and their phenomic and genomic characterization uncovers novel biology.</title>
        <authorList>
            <person name="Wiegand S."/>
            <person name="Jogler M."/>
            <person name="Boedeker C."/>
            <person name="Pinto D."/>
            <person name="Vollmers J."/>
            <person name="Rivas-Marin E."/>
            <person name="Kohn T."/>
            <person name="Peeters S.H."/>
            <person name="Heuer A."/>
            <person name="Rast P."/>
            <person name="Oberbeckmann S."/>
            <person name="Bunk B."/>
            <person name="Jeske O."/>
            <person name="Meyerdierks A."/>
            <person name="Storesund J.E."/>
            <person name="Kallscheuer N."/>
            <person name="Luecker S."/>
            <person name="Lage O.M."/>
            <person name="Pohl T."/>
            <person name="Merkel B.J."/>
            <person name="Hornburger P."/>
            <person name="Mueller R.-W."/>
            <person name="Bruemmer F."/>
            <person name="Labrenz M."/>
            <person name="Spormann A.M."/>
            <person name="Op Den Camp H."/>
            <person name="Overmann J."/>
            <person name="Amann R."/>
            <person name="Jetten M.S.M."/>
            <person name="Mascher T."/>
            <person name="Medema M.H."/>
            <person name="Devos D.P."/>
            <person name="Kaster A.-K."/>
            <person name="Ovreas L."/>
            <person name="Rohde M."/>
            <person name="Galperin M.Y."/>
            <person name="Jogler C."/>
        </authorList>
    </citation>
    <scope>NUCLEOTIDE SEQUENCE [LARGE SCALE GENOMIC DNA]</scope>
    <source>
        <strain evidence="15 16">Pan54</strain>
    </source>
</reference>
<dbReference type="Gene3D" id="2.20.25.690">
    <property type="match status" value="1"/>
</dbReference>
<evidence type="ECO:0000256" key="10">
    <source>
        <dbReference type="SAM" id="MobiDB-lite"/>
    </source>
</evidence>
<dbReference type="OrthoDB" id="9798386at2"/>
<dbReference type="InterPro" id="IPR022398">
    <property type="entry name" value="Peptidase_S8_His-AS"/>
</dbReference>
<comment type="catalytic activity">
    <reaction evidence="1">
        <text>Release of an N-terminal tripeptide from a polypeptide.</text>
        <dbReference type="EC" id="3.4.14.10"/>
    </reaction>
</comment>
<dbReference type="PROSITE" id="PS00137">
    <property type="entry name" value="SUBTILASE_HIS"/>
    <property type="match status" value="1"/>
</dbReference>
<feature type="region of interest" description="Disordered" evidence="10">
    <location>
        <begin position="1143"/>
        <end position="1162"/>
    </location>
</feature>
<dbReference type="FunFam" id="3.40.50.200:FF:000013">
    <property type="entry name" value="Tripeptidyl-peptidase 2 homolog"/>
    <property type="match status" value="1"/>
</dbReference>
<evidence type="ECO:0000256" key="4">
    <source>
        <dbReference type="ARBA" id="ARBA00022438"/>
    </source>
</evidence>
<dbReference type="PROSITE" id="PS00138">
    <property type="entry name" value="SUBTILASE_SER"/>
    <property type="match status" value="1"/>
</dbReference>
<feature type="compositionally biased region" description="Basic and acidic residues" evidence="10">
    <location>
        <begin position="1148"/>
        <end position="1162"/>
    </location>
</feature>
<keyword evidence="16" id="KW-1185">Reference proteome</keyword>
<organism evidence="15 16">
    <name type="scientific">Rubinisphaera italica</name>
    <dbReference type="NCBI Taxonomy" id="2527969"/>
    <lineage>
        <taxon>Bacteria</taxon>
        <taxon>Pseudomonadati</taxon>
        <taxon>Planctomycetota</taxon>
        <taxon>Planctomycetia</taxon>
        <taxon>Planctomycetales</taxon>
        <taxon>Planctomycetaceae</taxon>
        <taxon>Rubinisphaera</taxon>
    </lineage>
</organism>
<dbReference type="Gene3D" id="2.60.40.3170">
    <property type="match status" value="1"/>
</dbReference>
<name>A0A5C5XIS6_9PLAN</name>
<dbReference type="InterPro" id="IPR022229">
    <property type="entry name" value="TPPII_Ig-like-2"/>
</dbReference>
<evidence type="ECO:0000259" key="13">
    <source>
        <dbReference type="Pfam" id="PF21223"/>
    </source>
</evidence>
<gene>
    <name evidence="15" type="primary">aprN</name>
    <name evidence="15" type="ORF">Pan54_33320</name>
</gene>
<evidence type="ECO:0000259" key="12">
    <source>
        <dbReference type="Pfam" id="PF12580"/>
    </source>
</evidence>
<dbReference type="PANTHER" id="PTHR43806">
    <property type="entry name" value="PEPTIDASE S8"/>
    <property type="match status" value="1"/>
</dbReference>
<evidence type="ECO:0000256" key="8">
    <source>
        <dbReference type="PROSITE-ProRule" id="PRU01240"/>
    </source>
</evidence>
<dbReference type="InterPro" id="IPR023828">
    <property type="entry name" value="Peptidase_S8_Ser-AS"/>
</dbReference>
<keyword evidence="7 8" id="KW-0720">Serine protease</keyword>
<dbReference type="Gene3D" id="3.40.50.200">
    <property type="entry name" value="Peptidase S8/S53 domain"/>
    <property type="match status" value="1"/>
</dbReference>
<dbReference type="Pfam" id="PF12580">
    <property type="entry name" value="TPPII"/>
    <property type="match status" value="1"/>
</dbReference>
<feature type="active site" description="Charge relay system" evidence="8">
    <location>
        <position position="315"/>
    </location>
</feature>
<evidence type="ECO:0000259" key="11">
    <source>
        <dbReference type="Pfam" id="PF00082"/>
    </source>
</evidence>
<feature type="domain" description="Tripeptidyl-peptidase II first Ig-like" evidence="13">
    <location>
        <begin position="574"/>
        <end position="689"/>
    </location>
</feature>
<evidence type="ECO:0000256" key="3">
    <source>
        <dbReference type="ARBA" id="ARBA00012462"/>
    </source>
</evidence>
<dbReference type="InterPro" id="IPR000209">
    <property type="entry name" value="Peptidase_S8/S53_dom"/>
</dbReference>
<dbReference type="GO" id="GO:0008240">
    <property type="term" value="F:tripeptidyl-peptidase activity"/>
    <property type="evidence" value="ECO:0007669"/>
    <property type="project" value="UniProtKB-EC"/>
</dbReference>
<dbReference type="PANTHER" id="PTHR43806:SF14">
    <property type="entry name" value="TRIPEPTIDYL-PEPTIDASE 2"/>
    <property type="match status" value="1"/>
</dbReference>
<dbReference type="InterPro" id="IPR048383">
    <property type="entry name" value="TPPII_Ig-like-1"/>
</dbReference>
<dbReference type="GO" id="GO:0004177">
    <property type="term" value="F:aminopeptidase activity"/>
    <property type="evidence" value="ECO:0007669"/>
    <property type="project" value="UniProtKB-KW"/>
</dbReference>
<sequence>MEFISGTNSKLRFTDGTDMRRSSILWLVTALALPAFSVIGQPVNDAKTQEATKQPPKQSAPPTDLSWMPKEETGALRFLKDHPEADGRGTVVAIFDTGVDPGAVGLQTTPDGRPKVIDMIDGTGSGDVIMEDPTKAENNELTGLSGRKLKLSAEWKNPSGEFRLGMKSGYELLPPELVTVIKAEREKTFKAEQQLHRAKLSHKLASWKAEHPKPKDEEKKEQAELEAQVKLIDELLKDYSDAGPIYDCVVFYDGEHHRAVIDTDEDGDLAEEAVLTNFRVERKYDTFADPINMNFGVNIYDEGKLLSIVCDTGAHGTHVAGIVSAYYPENPEWNGVAPGAQIVSVKIGDTRLDGMENGPGLVRGLKAVIDNKCDLINMSYGEPSQTPNVGRIAELYSEVVTDHDVIFVSSAGNAGPALTTVGAPGGTTSVILGVGAYISPEMMKSEYSLRDDLPGLPYTWTSRGPTSDGDMGVDIFAPGGAIAPVPQWTRQANQQMNGTSMASPNACGNIALLLSAAKQNKLKYNPFSVRKAIQNTAEVVPNAEVFAAGPGLLQVDKAWSYLENHAKESSQLLNFEISIPAANNGRGIYLRDPHQTLAAAAHRVYVTPKFPEGTPIENRLEVNLFCNLKATADFVKVGNLLHLNHGGNRLDVEVDPTGLETGVHFAEVLAYEANSDESNILFRIPITVVIPVRDAELTENHYKLEYENDFVPGQLQRHFLDVPAGATWCELEMSLVDTTEPKFFRLHTMQLVDGEDFEHVEAGSYYQVTPQVETTSAFRVVPGRTLEVVLGQYWSILGESRLKYSVQFHGGEPDDASMTLAYGQGPSAVTISNQLQPEKISPSAKLTKWNKVILPESHDIEALTLDRDVLPNGSAVYELKLTYELKLDKKTSVTPHIFAWENRLYDSEVGPFIYHVFDSNKQRITTNDMFADAISLEKGTYKIEVVTQHHDYDTLDGFEKLPLTIEQSLSSPISLDFWSSHAAAANETSGGTSGILSGDDSLTVYVDEPKASSLPKGISAGDYLVGSVTYSADDEAATHYEVRYYYTAAESSATAASKSDEQKSLEDQVRELQMTYLKTLDPTSEEFTKLKESLMAGDESTRKLLKIELELLDTDEKRKERLEKVIETAEKLIATYDQNEIAAQLSRRSPEDDKEAKKARKKAETEKAELVDTLYRKARAIGYRELPDVIEKTPIADQAAQDKAFADSLAALESWVDLSEKDYFLLSVRRERRAGRYASAILLLDKQIDASAPFLYYKKRLDMLGQLEWKTWQEWQQKQMLLKFPEKHPPYK</sequence>
<feature type="domain" description="Tripeptidyl peptidase II second Ig-like" evidence="12">
    <location>
        <begin position="834"/>
        <end position="1018"/>
    </location>
</feature>
<keyword evidence="4" id="KW-0031">Aminopeptidase</keyword>